<evidence type="ECO:0000313" key="1">
    <source>
        <dbReference type="EMBL" id="AEZ66265.1"/>
    </source>
</evidence>
<dbReference type="RefSeq" id="YP_007392561.1">
    <property type="nucleotide sequence ID" value="NC_020201.1"/>
</dbReference>
<sequence>MTKIINFHPDVAPDEFNVIHNYAPARELIRRGADGVHTSQMALLDLAWDFGYSIHIWYRTDSGYIFDEFYPGCYVYGKELRKEHNMQRLWVGGALGDHVITGVRHG</sequence>
<dbReference type="EMBL" id="JQ015307">
    <property type="protein sequence ID" value="AEZ66265.1"/>
    <property type="molecule type" value="Genomic_DNA"/>
</dbReference>
<proteinExistence type="predicted"/>
<evidence type="ECO:0000313" key="2">
    <source>
        <dbReference type="Proteomes" id="UP000010999"/>
    </source>
</evidence>
<name>K9L546_9CAUD</name>
<keyword evidence="2" id="KW-1185">Reference proteome</keyword>
<accession>K9L546</accession>
<dbReference type="OrthoDB" id="35823at10239"/>
<dbReference type="GeneID" id="14515294"/>
<reference evidence="2" key="1">
    <citation type="submission" date="2011-11" db="EMBL/GenBank/DDBJ databases">
        <title>Escape from toxin-antitoxin mediated abortive infection can occur by recombination within a generalized transducing phage of Pectobacterium atrosepticum.</title>
        <authorList>
            <person name="Blower T.R."/>
            <person name="Evans T.J."/>
            <person name="Przybilski R."/>
            <person name="Fineran P.C."/>
            <person name="Salmond G.P.C."/>
        </authorList>
    </citation>
    <scope>NUCLEOTIDE SEQUENCE [LARGE SCALE GENOMIC DNA]</scope>
</reference>
<dbReference type="KEGG" id="vg:14515294"/>
<reference evidence="1 2" key="2">
    <citation type="journal article" date="2012" name="PLoS Genet.">
        <title>Viral evasion of a bacterial suicide system by RNA-based molecular mimicry enables infectious altruism.</title>
        <authorList>
            <person name="Blower T.R."/>
            <person name="Evans T.J."/>
            <person name="Przybilski R."/>
            <person name="Fineran P.C."/>
            <person name="Salmond G.P."/>
        </authorList>
    </citation>
    <scope>NUCLEOTIDE SEQUENCE [LARGE SCALE GENOMIC DNA]</scope>
</reference>
<gene>
    <name evidence="1" type="ORF">phiTE_099</name>
</gene>
<organism evidence="1 2">
    <name type="scientific">Pectobacterium phage phiTE</name>
    <dbReference type="NCBI Taxonomy" id="1116482"/>
    <lineage>
        <taxon>Viruses</taxon>
        <taxon>Duplodnaviria</taxon>
        <taxon>Heunggongvirae</taxon>
        <taxon>Uroviricota</taxon>
        <taxon>Caudoviricetes</taxon>
        <taxon>Vequintavirinae</taxon>
        <taxon>Certrevirus</taxon>
        <taxon>Certrevirus phiTE</taxon>
    </lineage>
</organism>
<dbReference type="Proteomes" id="UP000010999">
    <property type="component" value="Segment"/>
</dbReference>
<protein>
    <submittedName>
        <fullName evidence="1">Uncharacterized protein</fullName>
    </submittedName>
</protein>